<reference evidence="1 2" key="1">
    <citation type="submission" date="2024-06" db="EMBL/GenBank/DDBJ databases">
        <authorList>
            <person name="Chen R.Y."/>
        </authorList>
    </citation>
    <scope>NUCLEOTIDE SEQUENCE [LARGE SCALE GENOMIC DNA]</scope>
    <source>
        <strain evidence="1 2">D2</strain>
    </source>
</reference>
<keyword evidence="2" id="KW-1185">Reference proteome</keyword>
<name>A0ABV1RG98_9ALTE</name>
<dbReference type="EMBL" id="JBELOE010000170">
    <property type="protein sequence ID" value="MER2491959.1"/>
    <property type="molecule type" value="Genomic_DNA"/>
</dbReference>
<evidence type="ECO:0000313" key="1">
    <source>
        <dbReference type="EMBL" id="MER2491959.1"/>
    </source>
</evidence>
<organism evidence="1 2">
    <name type="scientific">Catenovulum sediminis</name>
    <dbReference type="NCBI Taxonomy" id="1740262"/>
    <lineage>
        <taxon>Bacteria</taxon>
        <taxon>Pseudomonadati</taxon>
        <taxon>Pseudomonadota</taxon>
        <taxon>Gammaproteobacteria</taxon>
        <taxon>Alteromonadales</taxon>
        <taxon>Alteromonadaceae</taxon>
        <taxon>Catenovulum</taxon>
    </lineage>
</organism>
<dbReference type="RefSeq" id="WP_143870705.1">
    <property type="nucleotide sequence ID" value="NZ_CP041660.1"/>
</dbReference>
<dbReference type="Proteomes" id="UP001467690">
    <property type="component" value="Unassembled WGS sequence"/>
</dbReference>
<sequence>MNETELNHLKTAAEPLIQQLPEELEWLPDNRFNALMAEVPKPLFEFILPWLESEFGHKWDRSDIRKAPAEVKDGAGMFAKMENRQYLYSYLPGSNNRLMVAWWPWGPGAPASLRIFLAAEVDEQQSGGIFAKILSVFKGK</sequence>
<comment type="caution">
    <text evidence="1">The sequence shown here is derived from an EMBL/GenBank/DDBJ whole genome shotgun (WGS) entry which is preliminary data.</text>
</comment>
<protein>
    <recommendedName>
        <fullName evidence="3">Phage tail protein I</fullName>
    </recommendedName>
</protein>
<proteinExistence type="predicted"/>
<gene>
    <name evidence="1" type="ORF">ABS311_08685</name>
</gene>
<accession>A0ABV1RG98</accession>
<evidence type="ECO:0008006" key="3">
    <source>
        <dbReference type="Google" id="ProtNLM"/>
    </source>
</evidence>
<evidence type="ECO:0000313" key="2">
    <source>
        <dbReference type="Proteomes" id="UP001467690"/>
    </source>
</evidence>